<sequence length="71" mass="7927">MPFYFSTIPSLLQAPSLLRIAADLVLYSPGRGRSGPTDVIRSTKRTCPHKAQLEFVFCFAQRLAFGGVIRR</sequence>
<dbReference type="Proteomes" id="UP000315783">
    <property type="component" value="Unassembled WGS sequence"/>
</dbReference>
<accession>A0A545VCC1</accession>
<proteinExistence type="predicted"/>
<evidence type="ECO:0000313" key="1">
    <source>
        <dbReference type="EMBL" id="TQV99360.1"/>
    </source>
</evidence>
<reference evidence="1 2" key="1">
    <citation type="journal article" date="2019" name="Appl. Microbiol. Biotechnol.">
        <title>Genome sequence of Isaria javanica and comparative genome analysis insights into family S53 peptidase evolution in fungal entomopathogens.</title>
        <authorList>
            <person name="Lin R."/>
            <person name="Zhang X."/>
            <person name="Xin B."/>
            <person name="Zou M."/>
            <person name="Gao Y."/>
            <person name="Qin F."/>
            <person name="Hu Q."/>
            <person name="Xie B."/>
            <person name="Cheng X."/>
        </authorList>
    </citation>
    <scope>NUCLEOTIDE SEQUENCE [LARGE SCALE GENOMIC DNA]</scope>
    <source>
        <strain evidence="1 2">IJ1G</strain>
    </source>
</reference>
<comment type="caution">
    <text evidence="1">The sequence shown here is derived from an EMBL/GenBank/DDBJ whole genome shotgun (WGS) entry which is preliminary data.</text>
</comment>
<gene>
    <name evidence="1" type="ORF">IF1G_01575</name>
</gene>
<organism evidence="1 2">
    <name type="scientific">Cordyceps javanica</name>
    <dbReference type="NCBI Taxonomy" id="43265"/>
    <lineage>
        <taxon>Eukaryota</taxon>
        <taxon>Fungi</taxon>
        <taxon>Dikarya</taxon>
        <taxon>Ascomycota</taxon>
        <taxon>Pezizomycotina</taxon>
        <taxon>Sordariomycetes</taxon>
        <taxon>Hypocreomycetidae</taxon>
        <taxon>Hypocreales</taxon>
        <taxon>Cordycipitaceae</taxon>
        <taxon>Cordyceps</taxon>
    </lineage>
</organism>
<protein>
    <submittedName>
        <fullName evidence="1">Uncharacterized protein</fullName>
    </submittedName>
</protein>
<name>A0A545VCC1_9HYPO</name>
<dbReference type="EMBL" id="SPUK01000002">
    <property type="protein sequence ID" value="TQV99360.1"/>
    <property type="molecule type" value="Genomic_DNA"/>
</dbReference>
<keyword evidence="2" id="KW-1185">Reference proteome</keyword>
<dbReference type="AlphaFoldDB" id="A0A545VCC1"/>
<evidence type="ECO:0000313" key="2">
    <source>
        <dbReference type="Proteomes" id="UP000315783"/>
    </source>
</evidence>